<keyword evidence="1" id="KW-1133">Transmembrane helix</keyword>
<gene>
    <name evidence="2" type="ORF">HMPREF0083_03283</name>
</gene>
<dbReference type="PATRIC" id="fig|649747.3.peg.2975"/>
<reference evidence="2 3" key="1">
    <citation type="submission" date="2013-08" db="EMBL/GenBank/DDBJ databases">
        <authorList>
            <person name="Weinstock G."/>
            <person name="Sodergren E."/>
            <person name="Wylie T."/>
            <person name="Fulton L."/>
            <person name="Fulton R."/>
            <person name="Fronick C."/>
            <person name="O'Laughlin M."/>
            <person name="Godfrey J."/>
            <person name="Miner T."/>
            <person name="Herter B."/>
            <person name="Appelbaum E."/>
            <person name="Cordes M."/>
            <person name="Lek S."/>
            <person name="Wollam A."/>
            <person name="Pepin K.H."/>
            <person name="Palsikar V.B."/>
            <person name="Mitreva M."/>
            <person name="Wilson R.K."/>
        </authorList>
    </citation>
    <scope>NUCLEOTIDE SEQUENCE [LARGE SCALE GENOMIC DNA]</scope>
    <source>
        <strain evidence="2 3">ATCC 12856</strain>
    </source>
</reference>
<keyword evidence="1" id="KW-0812">Transmembrane</keyword>
<evidence type="ECO:0000256" key="1">
    <source>
        <dbReference type="SAM" id="Phobius"/>
    </source>
</evidence>
<dbReference type="Proteomes" id="UP000016511">
    <property type="component" value="Unassembled WGS sequence"/>
</dbReference>
<sequence length="49" mass="5736">FFHLMDNQQAWLFLLNKIKLPHGLSVAVALFFALMDKEVSLAKRPWHGR</sequence>
<name>U1X0P7_ANEAE</name>
<evidence type="ECO:0000313" key="3">
    <source>
        <dbReference type="Proteomes" id="UP000016511"/>
    </source>
</evidence>
<proteinExistence type="predicted"/>
<comment type="caution">
    <text evidence="2">The sequence shown here is derived from an EMBL/GenBank/DDBJ whole genome shotgun (WGS) entry which is preliminary data.</text>
</comment>
<dbReference type="EMBL" id="AWSJ01000200">
    <property type="protein sequence ID" value="ERI08555.1"/>
    <property type="molecule type" value="Genomic_DNA"/>
</dbReference>
<dbReference type="HOGENOM" id="CLU_3128506_0_0_9"/>
<keyword evidence="3" id="KW-1185">Reference proteome</keyword>
<keyword evidence="1" id="KW-0472">Membrane</keyword>
<protein>
    <submittedName>
        <fullName evidence="2">Uncharacterized protein</fullName>
    </submittedName>
</protein>
<feature type="non-terminal residue" evidence="2">
    <location>
        <position position="1"/>
    </location>
</feature>
<accession>U1X0P7</accession>
<evidence type="ECO:0000313" key="2">
    <source>
        <dbReference type="EMBL" id="ERI08555.1"/>
    </source>
</evidence>
<organism evidence="2 3">
    <name type="scientific">Aneurinibacillus aneurinilyticus ATCC 12856</name>
    <dbReference type="NCBI Taxonomy" id="649747"/>
    <lineage>
        <taxon>Bacteria</taxon>
        <taxon>Bacillati</taxon>
        <taxon>Bacillota</taxon>
        <taxon>Bacilli</taxon>
        <taxon>Bacillales</taxon>
        <taxon>Paenibacillaceae</taxon>
        <taxon>Aneurinibacillus group</taxon>
        <taxon>Aneurinibacillus</taxon>
    </lineage>
</organism>
<feature type="transmembrane region" description="Helical" evidence="1">
    <location>
        <begin position="20"/>
        <end position="35"/>
    </location>
</feature>
<dbReference type="AlphaFoldDB" id="U1X0P7"/>